<dbReference type="Proteomes" id="UP000596742">
    <property type="component" value="Unassembled WGS sequence"/>
</dbReference>
<keyword evidence="2" id="KW-1185">Reference proteome</keyword>
<dbReference type="AlphaFoldDB" id="A0A8B6EET5"/>
<gene>
    <name evidence="1" type="ORF">MGAL_10B037776</name>
</gene>
<comment type="caution">
    <text evidence="1">The sequence shown here is derived from an EMBL/GenBank/DDBJ whole genome shotgun (WGS) entry which is preliminary data.</text>
</comment>
<reference evidence="1" key="1">
    <citation type="submission" date="2018-11" db="EMBL/GenBank/DDBJ databases">
        <authorList>
            <person name="Alioto T."/>
            <person name="Alioto T."/>
        </authorList>
    </citation>
    <scope>NUCLEOTIDE SEQUENCE</scope>
</reference>
<organism evidence="1 2">
    <name type="scientific">Mytilus galloprovincialis</name>
    <name type="common">Mediterranean mussel</name>
    <dbReference type="NCBI Taxonomy" id="29158"/>
    <lineage>
        <taxon>Eukaryota</taxon>
        <taxon>Metazoa</taxon>
        <taxon>Spiralia</taxon>
        <taxon>Lophotrochozoa</taxon>
        <taxon>Mollusca</taxon>
        <taxon>Bivalvia</taxon>
        <taxon>Autobranchia</taxon>
        <taxon>Pteriomorphia</taxon>
        <taxon>Mytilida</taxon>
        <taxon>Mytiloidea</taxon>
        <taxon>Mytilidae</taxon>
        <taxon>Mytilinae</taxon>
        <taxon>Mytilus</taxon>
    </lineage>
</organism>
<dbReference type="EMBL" id="UYJE01004928">
    <property type="protein sequence ID" value="VDI32503.1"/>
    <property type="molecule type" value="Genomic_DNA"/>
</dbReference>
<protein>
    <submittedName>
        <fullName evidence="1">Uncharacterized protein</fullName>
    </submittedName>
</protein>
<accession>A0A8B6EET5</accession>
<evidence type="ECO:0000313" key="2">
    <source>
        <dbReference type="Proteomes" id="UP000596742"/>
    </source>
</evidence>
<evidence type="ECO:0000313" key="1">
    <source>
        <dbReference type="EMBL" id="VDI32503.1"/>
    </source>
</evidence>
<proteinExistence type="predicted"/>
<sequence length="221" mass="25529">MFTFKFDWIDVITSGISSRSLGTLPQPRAPRVVMAGKPYPIRTGIQKGSCVTKIEVDVEVKDHKTRSKNENPYNWLTAHCIQVNPYIGLKIYNDLKRGIHINNISKKANATLGLHRRNLRNVPETCRKVAYRYIFLVRSTTEDGATIRNPYMKGGITKVEKSISYIRRQLETETLEERRHSLRLILIYKVFEGLVPALAAWQLTILLFQQDEEENQSQNIR</sequence>
<name>A0A8B6EET5_MYTGA</name>